<reference evidence="8 9" key="1">
    <citation type="submission" date="2015-06" db="EMBL/GenBank/DDBJ databases">
        <title>Survival trade-offs in plant roots during colonization by closely related pathogenic and mutualistic fungi.</title>
        <authorList>
            <person name="Hacquard S."/>
            <person name="Kracher B."/>
            <person name="Hiruma K."/>
            <person name="Weinman A."/>
            <person name="Muench P."/>
            <person name="Garrido Oter R."/>
            <person name="Ver Loren van Themaat E."/>
            <person name="Dallerey J.-F."/>
            <person name="Damm U."/>
            <person name="Henrissat B."/>
            <person name="Lespinet O."/>
            <person name="Thon M."/>
            <person name="Kemen E."/>
            <person name="McHardy A.C."/>
            <person name="Schulze-Lefert P."/>
            <person name="O'Connell R.J."/>
        </authorList>
    </citation>
    <scope>NUCLEOTIDE SEQUENCE [LARGE SCALE GENOMIC DNA]</scope>
    <source>
        <strain evidence="8 9">MAFF 238704</strain>
    </source>
</reference>
<dbReference type="Pfam" id="PF24883">
    <property type="entry name" value="NPHP3_N"/>
    <property type="match status" value="1"/>
</dbReference>
<dbReference type="Pfam" id="PF13637">
    <property type="entry name" value="Ank_4"/>
    <property type="match status" value="1"/>
</dbReference>
<feature type="repeat" description="ANK" evidence="3">
    <location>
        <begin position="1058"/>
        <end position="1090"/>
    </location>
</feature>
<evidence type="ECO:0000256" key="4">
    <source>
        <dbReference type="SAM" id="MobiDB-lite"/>
    </source>
</evidence>
<evidence type="ECO:0000313" key="8">
    <source>
        <dbReference type="EMBL" id="KZL84343.1"/>
    </source>
</evidence>
<dbReference type="Proteomes" id="UP000076584">
    <property type="component" value="Unassembled WGS sequence"/>
</dbReference>
<dbReference type="PROSITE" id="PS50088">
    <property type="entry name" value="ANK_REPEAT"/>
    <property type="match status" value="5"/>
</dbReference>
<keyword evidence="1" id="KW-0677">Repeat</keyword>
<evidence type="ECO:0000256" key="1">
    <source>
        <dbReference type="ARBA" id="ARBA00022737"/>
    </source>
</evidence>
<dbReference type="PANTHER" id="PTHR24198">
    <property type="entry name" value="ANKYRIN REPEAT AND PROTEIN KINASE DOMAIN-CONTAINING PROTEIN"/>
    <property type="match status" value="1"/>
</dbReference>
<gene>
    <name evidence="8" type="ORF">CI238_11683</name>
</gene>
<dbReference type="InterPro" id="IPR027417">
    <property type="entry name" value="P-loop_NTPase"/>
</dbReference>
<feature type="repeat" description="ANK" evidence="3">
    <location>
        <begin position="2000"/>
        <end position="2028"/>
    </location>
</feature>
<evidence type="ECO:0008006" key="10">
    <source>
        <dbReference type="Google" id="ProtNLM"/>
    </source>
</evidence>
<dbReference type="InterPro" id="IPR056884">
    <property type="entry name" value="NPHP3-like_N"/>
</dbReference>
<organism evidence="8 9">
    <name type="scientific">Colletotrichum incanum</name>
    <name type="common">Soybean anthracnose fungus</name>
    <dbReference type="NCBI Taxonomy" id="1573173"/>
    <lineage>
        <taxon>Eukaryota</taxon>
        <taxon>Fungi</taxon>
        <taxon>Dikarya</taxon>
        <taxon>Ascomycota</taxon>
        <taxon>Pezizomycotina</taxon>
        <taxon>Sordariomycetes</taxon>
        <taxon>Hypocreomycetidae</taxon>
        <taxon>Glomerellales</taxon>
        <taxon>Glomerellaceae</taxon>
        <taxon>Colletotrichum</taxon>
        <taxon>Colletotrichum spaethianum species complex</taxon>
    </lineage>
</organism>
<sequence length="2546" mass="279997">MSSQALQLWQRAVDGLEDDLASAIRDIGPARKHGALQTISRIAEESRRECVNKRWKVTMPNGEVVVLRDKMEKLIHWVDRFKQVGDIAVQYDPTVAALPWAGVRFILQAAVNDVEVFEATALGIETVARLIARHARTELMFTRGPPEVVSQLDLVLLELYTEILRFLAKAVAYFRTRKAKRVLKSPFQAVETFQLSKVLEKDSEVSRVTDLLANEALFGAHDTLQGLDASMIRLCSQADRFYKARVLDDSREILRWLSSVPYIQHHKHHSQQRLPGTGQWLLRHPRLTDWLSSSSSSILILHGIPGCGKTSLASLVIDAYRTNLACSPRPVAPVAYFYCSRSTSEPGRSDAGEIMRSLVRQIATGHENNGQTSNPLIVHASVMAEFERRQAQAARDGFDTERLSASDCVTIIRTFTASEPLTIIVDAIDEVAEDDLDTLVSALQDVVRQSENVTKILLTNRDDGQLFSLLPRASRIRISSADVQGDMTKFVEHEVSTAIRQRRLLGGEVDEETRENIQRALVSRAGEMFQGAKLQLERMCLMKTAWDIRKMEQSLPATLRDLYNDVFRRLYRSGDLSTTLATHAFQWLLHVQKPLSTVALIEAIKSSASDVLKCTKVNITLSMVEDVCMHLVITDSELNIVRLSHVSVREYLLERSEFQAESAHGLIARSCLRASCFLMPMGDDDNGDEQSLENTYTNYAIAYWPMHYQCVRSSNQPRDAQLEETLLGFVLDGCGQPTTEFMIWIDWVYWVSRRISRDDVTYKRLAAVVNDQSSPLFVAAEYGIVDIIRKLDAWSRDAWDRKNELGNTALYLASVAGHFDVVELLIERGASLNRRGGKLGTPVHAAAFHARGEVVSLLLKAGADPRNGVFSSAVEAALTANHGGFALNLLQQESPSLSTEEYQVLMECASRGGHVGVVQWIRHRLFHDGMPDTLQRSLAKAIQHGKLGVIEYLLRKQPSSDNILPIDAIALAALYGQEDVLVLCLRKGSAIDKPGPFGTPIRTASLMGRESIVRVLLAHGARTTVDQPLQAAALRNHIDVVKTLLYVGSVGANEPGGTYETAITSAAYHGHESIVKMLLDSGADPIAASGTASRFVNAYQAAIEGGHARILEMFHEKDFSFQTSVEPFRGLASRGSDKDMRKKALSLEKLNPSGKGSTHANHGNLNQQLDAATSLPPRKHDEGYLHLQTRYTQEAGQLLLAHRVSGMEHAHIIALLVRAVESGSLTLVQALAPELSDLLTHASLVHPNDRKAWVNKVELIDDRLLSWNPLEAAALHGHIDVVVYLLGIGERDATFQDSENLLRASVNGNTPIIDLACELLTEESRKPRALPLVREWLDKALLTAVDNSRTETVAMLLGTQSLALDYPSTTPVYKAWSLGKRHSERMNAIWDTSLLATPSGFNGLAERAIKCGNYDMVQLFLGFNVTVTEVMLLLASHVGNAPILSLLVDKRGGAIHLGSLLLQKCLVIAAYKGSRSVVKQLLHENINLMSEVEGLPFNLHDPEKVQEEDHRTKSSAIGSDLEHSESSWPAVNDSELVTFNRSGDVLISDGLPSRMTAIMACSLGFKRFDLEMGQTVCASDSDQDEASRATQDEASRATQDESIPTSEQKSLEVLSRLGDQEETLIILLNKVSEAIYSDDRLAANEKHTSDLELVQNELYLTSVIAVRICRSTTIELAMSLYRHVYNEEPTDMHWVAAATRMSSAEEGLQILLDGSEGTGLIPHVYTTVPYAFQALREETTAELSLCLEVVRNKRERGAFELGRTGSHLGDIGQEILQKFSSVLNDGPSLLIRKAMLQQPKCLTREMYNHLLLLAAFAGAVDWIELLLPIITASQDLDLIWSEQYGNLSPLEAASITGRADVVSLLLASISASHSSLSELARSYDQALLSAIAGGHETLATYFVKERNNRGFEKGQVPAEWLIRAGSSPMLVEAMLQAGARASSAVDGMPILLTSKHSEVTQLLLEAGADALWLPSDSSLSPASVRGWRRPRKIPVFEVGPLHQACRNGDAKSVALLLSYGADPSKKLGCGTPLVNACLSTESTADDRVEIVRLLLEKAESNSQSMDEDLIHALDVAVDRRDVAVVEELVSSGAEVFSLKGLPRFGSARYGTGGHLEAEIYDGGPRNALDAIVEHPFQPEMLEDKVKDRAQTLQIARLLLNAVESAGESAYENYARNTVDGIEPVPQAAKKAVQVGDKELFEMMAEYLPFEPFWFHGASLLGSVSTIDQMLASGINIDVEDSRGIRAIHLAAHHLQCETVRYLCDNDAEVTHISDTFGTPLMAAMEGGLEKMYSRCYIFPLNPSKPIGGIRNMGDMWLVDHKSLRQEAASGLLTPMQVIRNIEDQPRGQNFPRLLLRTVQILLNNGADANAPPGFFGSALQIACFLRSEALVKLLLEHGATVDVSGGWLQTPLLAAMFGEEGGASRAIVRMLLERGASPNTAPDVSWKLTPLGFACHHGTISSLQLLLTHGADANAPGYKGKSVMAAALKRGNPAVVWALLRYGRDVQVTRSDYRDAIREENPRMIFGRTIAEMLAIHSPKIVSGKQ</sequence>
<dbReference type="Pfam" id="PF22939">
    <property type="entry name" value="WHD_GPIID"/>
    <property type="match status" value="1"/>
</dbReference>
<dbReference type="SMART" id="SM00248">
    <property type="entry name" value="ANK"/>
    <property type="match status" value="19"/>
</dbReference>
<accession>A0A167DU21</accession>
<dbReference type="PANTHER" id="PTHR24198:SF165">
    <property type="entry name" value="ANKYRIN REPEAT-CONTAINING PROTEIN-RELATED"/>
    <property type="match status" value="1"/>
</dbReference>
<feature type="region of interest" description="Disordered" evidence="4">
    <location>
        <begin position="1503"/>
        <end position="1528"/>
    </location>
</feature>
<dbReference type="InterPro" id="IPR054471">
    <property type="entry name" value="GPIID_WHD"/>
</dbReference>
<dbReference type="STRING" id="1573173.A0A167DU21"/>
<feature type="repeat" description="ANK" evidence="3">
    <location>
        <begin position="2446"/>
        <end position="2478"/>
    </location>
</feature>
<dbReference type="SUPFAM" id="SSF52540">
    <property type="entry name" value="P-loop containing nucleoside triphosphate hydrolases"/>
    <property type="match status" value="1"/>
</dbReference>
<dbReference type="InterPro" id="IPR056125">
    <property type="entry name" value="DUF7708"/>
</dbReference>
<dbReference type="Gene3D" id="3.40.50.300">
    <property type="entry name" value="P-loop containing nucleotide triphosphate hydrolases"/>
    <property type="match status" value="1"/>
</dbReference>
<feature type="domain" description="Nephrocystin 3-like N-terminal" evidence="7">
    <location>
        <begin position="276"/>
        <end position="461"/>
    </location>
</feature>
<dbReference type="InterPro" id="IPR036770">
    <property type="entry name" value="Ankyrin_rpt-contain_sf"/>
</dbReference>
<evidence type="ECO:0000256" key="2">
    <source>
        <dbReference type="ARBA" id="ARBA00023043"/>
    </source>
</evidence>
<evidence type="ECO:0000256" key="3">
    <source>
        <dbReference type="PROSITE-ProRule" id="PRU00023"/>
    </source>
</evidence>
<feature type="domain" description="DUF7708" evidence="6">
    <location>
        <begin position="72"/>
        <end position="201"/>
    </location>
</feature>
<proteinExistence type="predicted"/>
<feature type="compositionally biased region" description="Basic and acidic residues" evidence="4">
    <location>
        <begin position="1503"/>
        <end position="1512"/>
    </location>
</feature>
<comment type="caution">
    <text evidence="8">The sequence shown here is derived from an EMBL/GenBank/DDBJ whole genome shotgun (WGS) entry which is preliminary data.</text>
</comment>
<keyword evidence="9" id="KW-1185">Reference proteome</keyword>
<evidence type="ECO:0000259" key="6">
    <source>
        <dbReference type="Pfam" id="PF24809"/>
    </source>
</evidence>
<dbReference type="SUPFAM" id="SSF48403">
    <property type="entry name" value="Ankyrin repeat"/>
    <property type="match status" value="4"/>
</dbReference>
<feature type="repeat" description="ANK" evidence="3">
    <location>
        <begin position="805"/>
        <end position="837"/>
    </location>
</feature>
<feature type="compositionally biased region" description="Basic and acidic residues" evidence="4">
    <location>
        <begin position="1585"/>
        <end position="1599"/>
    </location>
</feature>
<dbReference type="InterPro" id="IPR002110">
    <property type="entry name" value="Ankyrin_rpt"/>
</dbReference>
<evidence type="ECO:0000313" key="9">
    <source>
        <dbReference type="Proteomes" id="UP000076584"/>
    </source>
</evidence>
<dbReference type="Pfam" id="PF24809">
    <property type="entry name" value="DUF7708"/>
    <property type="match status" value="1"/>
</dbReference>
<dbReference type="Pfam" id="PF12796">
    <property type="entry name" value="Ank_2"/>
    <property type="match status" value="3"/>
</dbReference>
<feature type="domain" description="GPI inositol-deacylase winged helix" evidence="5">
    <location>
        <begin position="579"/>
        <end position="655"/>
    </location>
</feature>
<dbReference type="Gene3D" id="1.25.40.20">
    <property type="entry name" value="Ankyrin repeat-containing domain"/>
    <property type="match status" value="6"/>
</dbReference>
<feature type="region of interest" description="Disordered" evidence="4">
    <location>
        <begin position="1578"/>
        <end position="1609"/>
    </location>
</feature>
<name>A0A167DU21_COLIC</name>
<feature type="repeat" description="ANK" evidence="3">
    <location>
        <begin position="838"/>
        <end position="864"/>
    </location>
</feature>
<dbReference type="PROSITE" id="PS50297">
    <property type="entry name" value="ANK_REP_REGION"/>
    <property type="match status" value="4"/>
</dbReference>
<protein>
    <recommendedName>
        <fullName evidence="10">Ankyrin repeat protein</fullName>
    </recommendedName>
</protein>
<keyword evidence="2 3" id="KW-0040">ANK repeat</keyword>
<evidence type="ECO:0000259" key="5">
    <source>
        <dbReference type="Pfam" id="PF22939"/>
    </source>
</evidence>
<evidence type="ECO:0000259" key="7">
    <source>
        <dbReference type="Pfam" id="PF24883"/>
    </source>
</evidence>
<dbReference type="EMBL" id="LFIW01000881">
    <property type="protein sequence ID" value="KZL84343.1"/>
    <property type="molecule type" value="Genomic_DNA"/>
</dbReference>